<evidence type="ECO:0000259" key="2">
    <source>
        <dbReference type="Pfam" id="PF13966"/>
    </source>
</evidence>
<sequence>MRIGVAFFLGLITDLPLNTRRSDHAPLILRAGVREENRRQKKLFRFEAYWLSSPECEAVVKEGWTLTTEGHTPFKVAMCAAKLESWTSITFGNVKKKIKEAEEKLVNLQRGVMGGVALERCRTVSEELDNLHLFEEFYWHARARVNELKDGDRNTSYFHHKASMRKSKNNITGIENADGVRVHGRKDIEGVITNYFTGLFTSEGVENIVEALSDGIYTVKSAYWLGILGLRTLHNTGSAENWRYIWKINGPQKMKHFIWKACSKSMAVNSELHRRHIIEDNYCQRCREDVETVTHAIFKCPTVRSVWENSSFWEEVQQIGEESFEVFKRVTEHYSHHDVYTFSALAWAMWTSRNKALFENSPHDPILLATGFSKYVSDFQVYSAKVFGGRRGNGGISNSTWKKPPAGTLKINVDAATFDDAVGLGVVARNSHGDIVFTGARRWRGRWDSCIAEAAAIHFGVELAIRFGEAKKLGKDPIVEGDHHSDEDSHSYYDENDSGRISLSEMNEEEDEGVHTSTRSPTSSPRAITYGGELGFHRDA</sequence>
<dbReference type="InterPro" id="IPR026960">
    <property type="entry name" value="RVT-Znf"/>
</dbReference>
<feature type="region of interest" description="Disordered" evidence="1">
    <location>
        <begin position="478"/>
        <end position="540"/>
    </location>
</feature>
<accession>A0A803MRY4</accession>
<dbReference type="Proteomes" id="UP000596660">
    <property type="component" value="Unplaced"/>
</dbReference>
<proteinExistence type="predicted"/>
<keyword evidence="4" id="KW-1185">Reference proteome</keyword>
<reference evidence="3" key="1">
    <citation type="journal article" date="2017" name="Nature">
        <title>The genome of Chenopodium quinoa.</title>
        <authorList>
            <person name="Jarvis D.E."/>
            <person name="Ho Y.S."/>
            <person name="Lightfoot D.J."/>
            <person name="Schmoeckel S.M."/>
            <person name="Li B."/>
            <person name="Borm T.J.A."/>
            <person name="Ohyanagi H."/>
            <person name="Mineta K."/>
            <person name="Michell C.T."/>
            <person name="Saber N."/>
            <person name="Kharbatia N.M."/>
            <person name="Rupper R.R."/>
            <person name="Sharp A.R."/>
            <person name="Dally N."/>
            <person name="Boughton B.A."/>
            <person name="Woo Y.H."/>
            <person name="Gao G."/>
            <person name="Schijlen E.G.W.M."/>
            <person name="Guo X."/>
            <person name="Momin A.A."/>
            <person name="Negrao S."/>
            <person name="Al-Babili S."/>
            <person name="Gehring C."/>
            <person name="Roessner U."/>
            <person name="Jung C."/>
            <person name="Murphy K."/>
            <person name="Arold S.T."/>
            <person name="Gojobori T."/>
            <person name="van der Linden C.G."/>
            <person name="van Loo E.N."/>
            <person name="Jellen E.N."/>
            <person name="Maughan P.J."/>
            <person name="Tester M."/>
        </authorList>
    </citation>
    <scope>NUCLEOTIDE SEQUENCE [LARGE SCALE GENOMIC DNA]</scope>
    <source>
        <strain evidence="3">cv. PI 614886</strain>
    </source>
</reference>
<dbReference type="Pfam" id="PF13966">
    <property type="entry name" value="zf-RVT"/>
    <property type="match status" value="1"/>
</dbReference>
<feature type="compositionally biased region" description="Basic and acidic residues" evidence="1">
    <location>
        <begin position="478"/>
        <end position="493"/>
    </location>
</feature>
<dbReference type="InterPro" id="IPR052929">
    <property type="entry name" value="RNase_H-like_EbsB-rel"/>
</dbReference>
<dbReference type="AlphaFoldDB" id="A0A803MRY4"/>
<reference evidence="3" key="2">
    <citation type="submission" date="2021-03" db="UniProtKB">
        <authorList>
            <consortium name="EnsemblPlants"/>
        </authorList>
    </citation>
    <scope>IDENTIFICATION</scope>
</reference>
<feature type="compositionally biased region" description="Low complexity" evidence="1">
    <location>
        <begin position="516"/>
        <end position="526"/>
    </location>
</feature>
<dbReference type="PANTHER" id="PTHR47074:SF21">
    <property type="entry name" value="RNASE H TYPE-1 DOMAIN-CONTAINING PROTEIN"/>
    <property type="match status" value="1"/>
</dbReference>
<organism evidence="3 4">
    <name type="scientific">Chenopodium quinoa</name>
    <name type="common">Quinoa</name>
    <dbReference type="NCBI Taxonomy" id="63459"/>
    <lineage>
        <taxon>Eukaryota</taxon>
        <taxon>Viridiplantae</taxon>
        <taxon>Streptophyta</taxon>
        <taxon>Embryophyta</taxon>
        <taxon>Tracheophyta</taxon>
        <taxon>Spermatophyta</taxon>
        <taxon>Magnoliopsida</taxon>
        <taxon>eudicotyledons</taxon>
        <taxon>Gunneridae</taxon>
        <taxon>Pentapetalae</taxon>
        <taxon>Caryophyllales</taxon>
        <taxon>Chenopodiaceae</taxon>
        <taxon>Chenopodioideae</taxon>
        <taxon>Atripliceae</taxon>
        <taxon>Chenopodium</taxon>
    </lineage>
</organism>
<dbReference type="PANTHER" id="PTHR47074">
    <property type="entry name" value="BNAC02G40300D PROTEIN"/>
    <property type="match status" value="1"/>
</dbReference>
<evidence type="ECO:0000313" key="3">
    <source>
        <dbReference type="EnsemblPlants" id="AUR62034035-RA:cds"/>
    </source>
</evidence>
<name>A0A803MRY4_CHEQI</name>
<dbReference type="EnsemblPlants" id="AUR62034035-RA">
    <property type="protein sequence ID" value="AUR62034035-RA:cds"/>
    <property type="gene ID" value="AUR62034035"/>
</dbReference>
<dbReference type="Gramene" id="AUR62034035-RA">
    <property type="protein sequence ID" value="AUR62034035-RA:cds"/>
    <property type="gene ID" value="AUR62034035"/>
</dbReference>
<protein>
    <recommendedName>
        <fullName evidence="2">Reverse transcriptase zinc-binding domain-containing protein</fullName>
    </recommendedName>
</protein>
<evidence type="ECO:0000313" key="4">
    <source>
        <dbReference type="Proteomes" id="UP000596660"/>
    </source>
</evidence>
<evidence type="ECO:0000256" key="1">
    <source>
        <dbReference type="SAM" id="MobiDB-lite"/>
    </source>
</evidence>
<feature type="domain" description="Reverse transcriptase zinc-binding" evidence="2">
    <location>
        <begin position="217"/>
        <end position="307"/>
    </location>
</feature>